<evidence type="ECO:0000313" key="7">
    <source>
        <dbReference type="EMBL" id="KAB7505622.1"/>
    </source>
</evidence>
<evidence type="ECO:0000256" key="5">
    <source>
        <dbReference type="ARBA" id="ARBA00023002"/>
    </source>
</evidence>
<reference evidence="7 8" key="1">
    <citation type="journal article" date="2019" name="PLoS Biol.">
        <title>Sex chromosomes control vertical transmission of feminizing Wolbachia symbionts in an isopod.</title>
        <authorList>
            <person name="Becking T."/>
            <person name="Chebbi M.A."/>
            <person name="Giraud I."/>
            <person name="Moumen B."/>
            <person name="Laverre T."/>
            <person name="Caubet Y."/>
            <person name="Peccoud J."/>
            <person name="Gilbert C."/>
            <person name="Cordaux R."/>
        </authorList>
    </citation>
    <scope>NUCLEOTIDE SEQUENCE [LARGE SCALE GENOMIC DNA]</scope>
    <source>
        <strain evidence="7">ANa2</strain>
        <tissue evidence="7">Whole body excluding digestive tract and cuticle</tissue>
    </source>
</reference>
<dbReference type="InterPro" id="IPR002328">
    <property type="entry name" value="ADH_Zn_CS"/>
</dbReference>
<organism evidence="7 8">
    <name type="scientific">Armadillidium nasatum</name>
    <dbReference type="NCBI Taxonomy" id="96803"/>
    <lineage>
        <taxon>Eukaryota</taxon>
        <taxon>Metazoa</taxon>
        <taxon>Ecdysozoa</taxon>
        <taxon>Arthropoda</taxon>
        <taxon>Crustacea</taxon>
        <taxon>Multicrustacea</taxon>
        <taxon>Malacostraca</taxon>
        <taxon>Eumalacostraca</taxon>
        <taxon>Peracarida</taxon>
        <taxon>Isopoda</taxon>
        <taxon>Oniscidea</taxon>
        <taxon>Crinocheta</taxon>
        <taxon>Armadillidiidae</taxon>
        <taxon>Armadillidium</taxon>
    </lineage>
</organism>
<evidence type="ECO:0000313" key="8">
    <source>
        <dbReference type="Proteomes" id="UP000326759"/>
    </source>
</evidence>
<evidence type="ECO:0000259" key="6">
    <source>
        <dbReference type="Pfam" id="PF08240"/>
    </source>
</evidence>
<accession>A0A5N5TGE8</accession>
<comment type="caution">
    <text evidence="7">The sequence shown here is derived from an EMBL/GenBank/DDBJ whole genome shotgun (WGS) entry which is preliminary data.</text>
</comment>
<dbReference type="EMBL" id="SEYY01001175">
    <property type="protein sequence ID" value="KAB7505622.1"/>
    <property type="molecule type" value="Genomic_DNA"/>
</dbReference>
<keyword evidence="3" id="KW-0479">Metal-binding</keyword>
<proteinExistence type="inferred from homology"/>
<dbReference type="SUPFAM" id="SSF50129">
    <property type="entry name" value="GroES-like"/>
    <property type="match status" value="1"/>
</dbReference>
<dbReference type="GO" id="GO:0003939">
    <property type="term" value="F:L-iditol 2-dehydrogenase (NAD+) activity"/>
    <property type="evidence" value="ECO:0007669"/>
    <property type="project" value="TreeGrafter"/>
</dbReference>
<name>A0A5N5TGE8_9CRUS</name>
<dbReference type="PANTHER" id="PTHR43161:SF24">
    <property type="entry name" value="SORBITOL DEHYDROGENASE"/>
    <property type="match status" value="1"/>
</dbReference>
<dbReference type="Gene3D" id="3.90.180.10">
    <property type="entry name" value="Medium-chain alcohol dehydrogenases, catalytic domain"/>
    <property type="match status" value="1"/>
</dbReference>
<dbReference type="InterPro" id="IPR013154">
    <property type="entry name" value="ADH-like_N"/>
</dbReference>
<evidence type="ECO:0000256" key="1">
    <source>
        <dbReference type="ARBA" id="ARBA00001947"/>
    </source>
</evidence>
<keyword evidence="8" id="KW-1185">Reference proteome</keyword>
<comment type="similarity">
    <text evidence="2">Belongs to the zinc-containing alcohol dehydrogenase family.</text>
</comment>
<feature type="domain" description="Alcohol dehydrogenase-like N-terminal" evidence="6">
    <location>
        <begin position="29"/>
        <end position="137"/>
    </location>
</feature>
<dbReference type="Pfam" id="PF08240">
    <property type="entry name" value="ADH_N"/>
    <property type="match status" value="1"/>
</dbReference>
<dbReference type="GO" id="GO:0006062">
    <property type="term" value="P:sorbitol catabolic process"/>
    <property type="evidence" value="ECO:0007669"/>
    <property type="project" value="TreeGrafter"/>
</dbReference>
<dbReference type="GO" id="GO:0008270">
    <property type="term" value="F:zinc ion binding"/>
    <property type="evidence" value="ECO:0007669"/>
    <property type="project" value="InterPro"/>
</dbReference>
<dbReference type="OrthoDB" id="6366237at2759"/>
<comment type="cofactor">
    <cofactor evidence="1">
        <name>Zn(2+)</name>
        <dbReference type="ChEBI" id="CHEBI:29105"/>
    </cofactor>
</comment>
<gene>
    <name evidence="7" type="primary">SORD_1</name>
    <name evidence="7" type="ORF">Anas_02792</name>
</gene>
<sequence length="138" mass="15439">MTESRNLTIVLKKAKEFKFENRSLPQPKANEVLLRIENVGICGSDVHYWWEGKCGRFVVDSPIVLGHESSGTVVKCGPGVRNLKAGDRVAIEPGVPCRRCIFCKEGNYNVCPEIKFCATPPVDGTLTQYFCHPEDFCF</sequence>
<keyword evidence="5" id="KW-0560">Oxidoreductase</keyword>
<dbReference type="PANTHER" id="PTHR43161">
    <property type="entry name" value="SORBITOL DEHYDROGENASE"/>
    <property type="match status" value="1"/>
</dbReference>
<feature type="non-terminal residue" evidence="7">
    <location>
        <position position="138"/>
    </location>
</feature>
<dbReference type="Proteomes" id="UP000326759">
    <property type="component" value="Unassembled WGS sequence"/>
</dbReference>
<evidence type="ECO:0000256" key="4">
    <source>
        <dbReference type="ARBA" id="ARBA00022833"/>
    </source>
</evidence>
<dbReference type="PROSITE" id="PS00059">
    <property type="entry name" value="ADH_ZINC"/>
    <property type="match status" value="1"/>
</dbReference>
<protein>
    <submittedName>
        <fullName evidence="7">Sorbitol dehydrogenase</fullName>
    </submittedName>
</protein>
<dbReference type="AlphaFoldDB" id="A0A5N5TGE8"/>
<dbReference type="InterPro" id="IPR011032">
    <property type="entry name" value="GroES-like_sf"/>
</dbReference>
<evidence type="ECO:0000256" key="2">
    <source>
        <dbReference type="ARBA" id="ARBA00008072"/>
    </source>
</evidence>
<keyword evidence="4" id="KW-0862">Zinc</keyword>
<evidence type="ECO:0000256" key="3">
    <source>
        <dbReference type="ARBA" id="ARBA00022723"/>
    </source>
</evidence>